<evidence type="ECO:0000313" key="3">
    <source>
        <dbReference type="Proteomes" id="UP000283509"/>
    </source>
</evidence>
<evidence type="ECO:0000256" key="1">
    <source>
        <dbReference type="SAM" id="SignalP"/>
    </source>
</evidence>
<sequence>MNVRLALCLTLVTLLLCFVPGRCGDRNVPDNLPLDTISFAGGRNADRPLVGALTGGGNRPRPPIRFGSGRRCLQYDSRGRERHVSRDATNTRKSLGFPFDVPLSHLGSEQVSCRGTFVVNIPTLCSKLAGGASPIAAVHTSAINMKLHFVVCLAFITLIHFRVPGCCADFKDIERGGAFYAGGRDADQPLVGAITGGDGNRPRPPIRVGPSRRCLQYDYRGRCVYWSGIG</sequence>
<comment type="caution">
    <text evidence="2">The sequence shown here is derived from an EMBL/GenBank/DDBJ whole genome shotgun (WGS) entry which is preliminary data.</text>
</comment>
<keyword evidence="3" id="KW-1185">Reference proteome</keyword>
<reference evidence="2 3" key="1">
    <citation type="submission" date="2018-04" db="EMBL/GenBank/DDBJ databases">
        <authorList>
            <person name="Zhang X."/>
            <person name="Yuan J."/>
            <person name="Li F."/>
            <person name="Xiang J."/>
        </authorList>
    </citation>
    <scope>NUCLEOTIDE SEQUENCE [LARGE SCALE GENOMIC DNA]</scope>
    <source>
        <tissue evidence="2">Muscle</tissue>
    </source>
</reference>
<accession>A0A423T330</accession>
<dbReference type="EMBL" id="QCYY01002400">
    <property type="protein sequence ID" value="ROT70668.1"/>
    <property type="molecule type" value="Genomic_DNA"/>
</dbReference>
<reference evidence="2 3" key="2">
    <citation type="submission" date="2019-01" db="EMBL/GenBank/DDBJ databases">
        <title>The decoding of complex shrimp genome reveals the adaptation for benthos swimmer, frequently molting mechanism and breeding impact on genome.</title>
        <authorList>
            <person name="Sun Y."/>
            <person name="Gao Y."/>
            <person name="Yu Y."/>
        </authorList>
    </citation>
    <scope>NUCLEOTIDE SEQUENCE [LARGE SCALE GENOMIC DNA]</scope>
    <source>
        <tissue evidence="2">Muscle</tissue>
    </source>
</reference>
<keyword evidence="1" id="KW-0732">Signal</keyword>
<proteinExistence type="predicted"/>
<evidence type="ECO:0000313" key="2">
    <source>
        <dbReference type="EMBL" id="ROT70668.1"/>
    </source>
</evidence>
<evidence type="ECO:0008006" key="4">
    <source>
        <dbReference type="Google" id="ProtNLM"/>
    </source>
</evidence>
<feature type="chain" id="PRO_5019211044" description="Secreted protein" evidence="1">
    <location>
        <begin position="24"/>
        <end position="230"/>
    </location>
</feature>
<dbReference type="Proteomes" id="UP000283509">
    <property type="component" value="Unassembled WGS sequence"/>
</dbReference>
<feature type="signal peptide" evidence="1">
    <location>
        <begin position="1"/>
        <end position="23"/>
    </location>
</feature>
<gene>
    <name evidence="2" type="ORF">C7M84_011043</name>
</gene>
<name>A0A423T330_PENVA</name>
<protein>
    <recommendedName>
        <fullName evidence="4">Secreted protein</fullName>
    </recommendedName>
</protein>
<dbReference type="AlphaFoldDB" id="A0A423T330"/>
<organism evidence="2 3">
    <name type="scientific">Penaeus vannamei</name>
    <name type="common">Whiteleg shrimp</name>
    <name type="synonym">Litopenaeus vannamei</name>
    <dbReference type="NCBI Taxonomy" id="6689"/>
    <lineage>
        <taxon>Eukaryota</taxon>
        <taxon>Metazoa</taxon>
        <taxon>Ecdysozoa</taxon>
        <taxon>Arthropoda</taxon>
        <taxon>Crustacea</taxon>
        <taxon>Multicrustacea</taxon>
        <taxon>Malacostraca</taxon>
        <taxon>Eumalacostraca</taxon>
        <taxon>Eucarida</taxon>
        <taxon>Decapoda</taxon>
        <taxon>Dendrobranchiata</taxon>
        <taxon>Penaeoidea</taxon>
        <taxon>Penaeidae</taxon>
        <taxon>Penaeus</taxon>
    </lineage>
</organism>